<evidence type="ECO:0008006" key="4">
    <source>
        <dbReference type="Google" id="ProtNLM"/>
    </source>
</evidence>
<dbReference type="Ensembl" id="ENSSPUT00000003605.1">
    <property type="protein sequence ID" value="ENSSPUP00000003395.1"/>
    <property type="gene ID" value="ENSSPUG00000002602.1"/>
</dbReference>
<dbReference type="InterPro" id="IPR052789">
    <property type="entry name" value="SSUH2_homolog"/>
</dbReference>
<accession>A0A8D0GB38</accession>
<dbReference type="AlphaFoldDB" id="A0A8D0GB38"/>
<dbReference type="Proteomes" id="UP000694392">
    <property type="component" value="Unplaced"/>
</dbReference>
<evidence type="ECO:0000313" key="3">
    <source>
        <dbReference type="Proteomes" id="UP000694392"/>
    </source>
</evidence>
<name>A0A8D0GB38_SPHPU</name>
<proteinExistence type="predicted"/>
<feature type="region of interest" description="Disordered" evidence="1">
    <location>
        <begin position="1"/>
        <end position="48"/>
    </location>
</feature>
<dbReference type="PANTHER" id="PTHR48465">
    <property type="entry name" value="PROTEIN SSUH2 HOMOLOG"/>
    <property type="match status" value="1"/>
</dbReference>
<keyword evidence="3" id="KW-1185">Reference proteome</keyword>
<sequence>MPQGGGPSAPSFQGIDTVSGYEGTGLGDGEGKYFPPPDDMVAKSGGRPHPSLPQWAIPAISEDVAREAFVKYASRKCCYSTAPAKELVFQDLQPFNTYRYRLETFTESRSSVWKTTPFKGGVVDSYLQGPAPSPWSMQVDIPEMFKDHNTCVPVPHTSSVKGCSDCVRLGKIACRQCHGSGRRCCSLCQGSGRRFVDDQCTHCHGSGNTHCTHCFGRGTQDCQTCKGAGDLLYYIELQVTWKNNIFEHVVDQRSGFPSDLFKAVSGEKMFVDEQSLVYPVVNFPEPSINHASQNAIVQHQASFTSASRIRRQRQTIELIFLTKVEYAWKGKQYSYFVYGNENKVYAEEYPKKCCCAVM</sequence>
<dbReference type="PANTHER" id="PTHR48465:SF1">
    <property type="entry name" value="PROTEIN SSUH2 HOMOLOG"/>
    <property type="match status" value="1"/>
</dbReference>
<evidence type="ECO:0000256" key="1">
    <source>
        <dbReference type="SAM" id="MobiDB-lite"/>
    </source>
</evidence>
<evidence type="ECO:0000313" key="2">
    <source>
        <dbReference type="Ensembl" id="ENSSPUP00000003395.1"/>
    </source>
</evidence>
<dbReference type="OMA" id="DCEAKGY"/>
<organism evidence="2 3">
    <name type="scientific">Sphenodon punctatus</name>
    <name type="common">Tuatara</name>
    <name type="synonym">Hatteria punctata</name>
    <dbReference type="NCBI Taxonomy" id="8508"/>
    <lineage>
        <taxon>Eukaryota</taxon>
        <taxon>Metazoa</taxon>
        <taxon>Chordata</taxon>
        <taxon>Craniata</taxon>
        <taxon>Vertebrata</taxon>
        <taxon>Euteleostomi</taxon>
        <taxon>Lepidosauria</taxon>
        <taxon>Sphenodontia</taxon>
        <taxon>Sphenodontidae</taxon>
        <taxon>Sphenodon</taxon>
    </lineage>
</organism>
<reference evidence="2" key="1">
    <citation type="submission" date="2025-08" db="UniProtKB">
        <authorList>
            <consortium name="Ensembl"/>
        </authorList>
    </citation>
    <scope>IDENTIFICATION</scope>
</reference>
<protein>
    <recommendedName>
        <fullName evidence="4">Protein SSUH2 homolog</fullName>
    </recommendedName>
</protein>
<reference evidence="2" key="2">
    <citation type="submission" date="2025-09" db="UniProtKB">
        <authorList>
            <consortium name="Ensembl"/>
        </authorList>
    </citation>
    <scope>IDENTIFICATION</scope>
</reference>
<dbReference type="GeneTree" id="ENSGT00940000163873"/>